<dbReference type="EMBL" id="JAKKPZ010000058">
    <property type="protein sequence ID" value="KAI1705276.1"/>
    <property type="molecule type" value="Genomic_DNA"/>
</dbReference>
<proteinExistence type="predicted"/>
<name>A0AAD4MSF0_9BILA</name>
<dbReference type="Proteomes" id="UP001201812">
    <property type="component" value="Unassembled WGS sequence"/>
</dbReference>
<evidence type="ECO:0000313" key="1">
    <source>
        <dbReference type="EMBL" id="KAI1705276.1"/>
    </source>
</evidence>
<reference evidence="1" key="1">
    <citation type="submission" date="2022-01" db="EMBL/GenBank/DDBJ databases">
        <title>Genome Sequence Resource for Two Populations of Ditylenchus destructor, the Migratory Endoparasitic Phytonematode.</title>
        <authorList>
            <person name="Zhang H."/>
            <person name="Lin R."/>
            <person name="Xie B."/>
        </authorList>
    </citation>
    <scope>NUCLEOTIDE SEQUENCE</scope>
    <source>
        <strain evidence="1">BazhouSP</strain>
    </source>
</reference>
<gene>
    <name evidence="1" type="ORF">DdX_13745</name>
</gene>
<protein>
    <submittedName>
        <fullName evidence="1">Uncharacterized protein</fullName>
    </submittedName>
</protein>
<sequence length="85" mass="9723">MAIFDFQVFVNFFFQGAWGKSLVPLDSPHRDLQSYPAGFPKLARRQQSLAEDDGVMIYDDRMDEQFLNEDDTTNVGIAESMEVVN</sequence>
<organism evidence="1 2">
    <name type="scientific">Ditylenchus destructor</name>
    <dbReference type="NCBI Taxonomy" id="166010"/>
    <lineage>
        <taxon>Eukaryota</taxon>
        <taxon>Metazoa</taxon>
        <taxon>Ecdysozoa</taxon>
        <taxon>Nematoda</taxon>
        <taxon>Chromadorea</taxon>
        <taxon>Rhabditida</taxon>
        <taxon>Tylenchina</taxon>
        <taxon>Tylenchomorpha</taxon>
        <taxon>Sphaerularioidea</taxon>
        <taxon>Anguinidae</taxon>
        <taxon>Anguininae</taxon>
        <taxon>Ditylenchus</taxon>
    </lineage>
</organism>
<accession>A0AAD4MSF0</accession>
<keyword evidence="2" id="KW-1185">Reference proteome</keyword>
<dbReference type="AlphaFoldDB" id="A0AAD4MSF0"/>
<evidence type="ECO:0000313" key="2">
    <source>
        <dbReference type="Proteomes" id="UP001201812"/>
    </source>
</evidence>
<comment type="caution">
    <text evidence="1">The sequence shown here is derived from an EMBL/GenBank/DDBJ whole genome shotgun (WGS) entry which is preliminary data.</text>
</comment>